<feature type="compositionally biased region" description="Basic and acidic residues" evidence="1">
    <location>
        <begin position="1"/>
        <end position="16"/>
    </location>
</feature>
<evidence type="ECO:0000313" key="2">
    <source>
        <dbReference type="EMBL" id="OXU32238.1"/>
    </source>
</evidence>
<evidence type="ECO:0000313" key="3">
    <source>
        <dbReference type="Proteomes" id="UP000215335"/>
    </source>
</evidence>
<protein>
    <submittedName>
        <fullName evidence="2">Uncharacterized protein</fullName>
    </submittedName>
</protein>
<dbReference type="Proteomes" id="UP000215335">
    <property type="component" value="Unassembled WGS sequence"/>
</dbReference>
<feature type="non-terminal residue" evidence="2">
    <location>
        <position position="1"/>
    </location>
</feature>
<dbReference type="OrthoDB" id="5831756at2759"/>
<keyword evidence="3" id="KW-1185">Reference proteome</keyword>
<gene>
    <name evidence="2" type="ORF">TSAR_008059</name>
</gene>
<sequence>YERGEEAMIRGSRDDSLIELPFTGSPRGSIKKQASLDESVQMDTPPRSPPEPPGDEELLNMVQSPPVPIQIKERIKMTAKQKWHFAYNKIIMQLNVC</sequence>
<dbReference type="AlphaFoldDB" id="A0A232FP59"/>
<proteinExistence type="predicted"/>
<name>A0A232FP59_9HYME</name>
<evidence type="ECO:0000256" key="1">
    <source>
        <dbReference type="SAM" id="MobiDB-lite"/>
    </source>
</evidence>
<dbReference type="STRING" id="543379.A0A232FP59"/>
<feature type="region of interest" description="Disordered" evidence="1">
    <location>
        <begin position="1"/>
        <end position="60"/>
    </location>
</feature>
<dbReference type="EMBL" id="NNAY01000003">
    <property type="protein sequence ID" value="OXU32238.1"/>
    <property type="molecule type" value="Genomic_DNA"/>
</dbReference>
<reference evidence="2 3" key="1">
    <citation type="journal article" date="2017" name="Curr. Biol.">
        <title>The Evolution of Venom by Co-option of Single-Copy Genes.</title>
        <authorList>
            <person name="Martinson E.O."/>
            <person name="Mrinalini"/>
            <person name="Kelkar Y.D."/>
            <person name="Chang C.H."/>
            <person name="Werren J.H."/>
        </authorList>
    </citation>
    <scope>NUCLEOTIDE SEQUENCE [LARGE SCALE GENOMIC DNA]</scope>
    <source>
        <strain evidence="2 3">Alberta</strain>
        <tissue evidence="2">Whole body</tissue>
    </source>
</reference>
<accession>A0A232FP59</accession>
<comment type="caution">
    <text evidence="2">The sequence shown here is derived from an EMBL/GenBank/DDBJ whole genome shotgun (WGS) entry which is preliminary data.</text>
</comment>
<organism evidence="2 3">
    <name type="scientific">Trichomalopsis sarcophagae</name>
    <dbReference type="NCBI Taxonomy" id="543379"/>
    <lineage>
        <taxon>Eukaryota</taxon>
        <taxon>Metazoa</taxon>
        <taxon>Ecdysozoa</taxon>
        <taxon>Arthropoda</taxon>
        <taxon>Hexapoda</taxon>
        <taxon>Insecta</taxon>
        <taxon>Pterygota</taxon>
        <taxon>Neoptera</taxon>
        <taxon>Endopterygota</taxon>
        <taxon>Hymenoptera</taxon>
        <taxon>Apocrita</taxon>
        <taxon>Proctotrupomorpha</taxon>
        <taxon>Chalcidoidea</taxon>
        <taxon>Pteromalidae</taxon>
        <taxon>Pteromalinae</taxon>
        <taxon>Trichomalopsis</taxon>
    </lineage>
</organism>